<protein>
    <submittedName>
        <fullName evidence="2">Uncharacterized protein</fullName>
    </submittedName>
</protein>
<accession>A0A498MA92</accession>
<evidence type="ECO:0000313" key="2">
    <source>
        <dbReference type="EMBL" id="RXN17721.1"/>
    </source>
</evidence>
<evidence type="ECO:0000313" key="3">
    <source>
        <dbReference type="Proteomes" id="UP000290572"/>
    </source>
</evidence>
<dbReference type="EMBL" id="QBIY01012739">
    <property type="protein sequence ID" value="RXN17721.1"/>
    <property type="molecule type" value="Genomic_DNA"/>
</dbReference>
<proteinExistence type="predicted"/>
<evidence type="ECO:0000256" key="1">
    <source>
        <dbReference type="SAM" id="MobiDB-lite"/>
    </source>
</evidence>
<gene>
    <name evidence="2" type="ORF">ROHU_026568</name>
</gene>
<sequence length="177" mass="19902">MHPDPVPCSRILLCAACSERQAEEGPPSLPVHLGSLRTSEKSHGETFIFRQKEKACEIKMVKEEGLGDRVKRVFVLRAYRIKTDEALQRVSMRYSPLRNKSTVNERVWLALGFVSDTAPLRHSQRRGYRAESPCTASSNYPRQPLPVQGFPWPSPPAPLTNRSSLQPSDTTAEDCRA</sequence>
<name>A0A498MA92_LABRO</name>
<feature type="region of interest" description="Disordered" evidence="1">
    <location>
        <begin position="122"/>
        <end position="177"/>
    </location>
</feature>
<reference evidence="2 3" key="1">
    <citation type="submission" date="2018-03" db="EMBL/GenBank/DDBJ databases">
        <title>Draft genome sequence of Rohu Carp (Labeo rohita).</title>
        <authorList>
            <person name="Das P."/>
            <person name="Kushwaha B."/>
            <person name="Joshi C.G."/>
            <person name="Kumar D."/>
            <person name="Nagpure N.S."/>
            <person name="Sahoo L."/>
            <person name="Das S.P."/>
            <person name="Bit A."/>
            <person name="Patnaik S."/>
            <person name="Meher P.K."/>
            <person name="Jayasankar P."/>
            <person name="Koringa P.G."/>
            <person name="Patel N.V."/>
            <person name="Hinsu A.T."/>
            <person name="Kumar R."/>
            <person name="Pandey M."/>
            <person name="Agarwal S."/>
            <person name="Srivastava S."/>
            <person name="Singh M."/>
            <person name="Iquebal M.A."/>
            <person name="Jaiswal S."/>
            <person name="Angadi U.B."/>
            <person name="Kumar N."/>
            <person name="Raza M."/>
            <person name="Shah T.M."/>
            <person name="Rai A."/>
            <person name="Jena J.K."/>
        </authorList>
    </citation>
    <scope>NUCLEOTIDE SEQUENCE [LARGE SCALE GENOMIC DNA]</scope>
    <source>
        <strain evidence="2">DASCIFA01</strain>
        <tissue evidence="2">Testis</tissue>
    </source>
</reference>
<comment type="caution">
    <text evidence="2">The sequence shown here is derived from an EMBL/GenBank/DDBJ whole genome shotgun (WGS) entry which is preliminary data.</text>
</comment>
<feature type="compositionally biased region" description="Polar residues" evidence="1">
    <location>
        <begin position="160"/>
        <end position="170"/>
    </location>
</feature>
<dbReference type="AlphaFoldDB" id="A0A498MA92"/>
<organism evidence="2 3">
    <name type="scientific">Labeo rohita</name>
    <name type="common">Indian major carp</name>
    <name type="synonym">Cyprinus rohita</name>
    <dbReference type="NCBI Taxonomy" id="84645"/>
    <lineage>
        <taxon>Eukaryota</taxon>
        <taxon>Metazoa</taxon>
        <taxon>Chordata</taxon>
        <taxon>Craniata</taxon>
        <taxon>Vertebrata</taxon>
        <taxon>Euteleostomi</taxon>
        <taxon>Actinopterygii</taxon>
        <taxon>Neopterygii</taxon>
        <taxon>Teleostei</taxon>
        <taxon>Ostariophysi</taxon>
        <taxon>Cypriniformes</taxon>
        <taxon>Cyprinidae</taxon>
        <taxon>Labeoninae</taxon>
        <taxon>Labeonini</taxon>
        <taxon>Labeo</taxon>
    </lineage>
</organism>
<keyword evidence="3" id="KW-1185">Reference proteome</keyword>
<dbReference type="Proteomes" id="UP000290572">
    <property type="component" value="Unassembled WGS sequence"/>
</dbReference>